<dbReference type="SUPFAM" id="SSF56219">
    <property type="entry name" value="DNase I-like"/>
    <property type="match status" value="1"/>
</dbReference>
<keyword evidence="2" id="KW-1185">Reference proteome</keyword>
<proteinExistence type="predicted"/>
<dbReference type="EMBL" id="BAABME010030139">
    <property type="protein sequence ID" value="GAA0139883.1"/>
    <property type="molecule type" value="Genomic_DNA"/>
</dbReference>
<protein>
    <submittedName>
        <fullName evidence="1">Uncharacterized protein</fullName>
    </submittedName>
</protein>
<sequence>MPRPGSPGQYLTLDCLGGLQLFPLPQDKRGGKALTAYLLHDLKEFVMATSLVDAPSSGSFYTWTNGSLWSKLDRVLMNSVSSDRRLMCSAEFLPMEPTSNHCPVLATVGAEIRGTAQYVLCGKLKLLKKPLRKLNCDEFRGIFDKTSRVKEAFKAAIILQMATLDDLVFQEEVRVLRERADVFMHAERTLSGQKARCTHLVEGDYSTKYFYAMVNKNKQMNSISYVVR</sequence>
<comment type="caution">
    <text evidence="1">The sequence shown here is derived from an EMBL/GenBank/DDBJ whole genome shotgun (WGS) entry which is preliminary data.</text>
</comment>
<accession>A0AAV3NLL6</accession>
<evidence type="ECO:0000313" key="2">
    <source>
        <dbReference type="Proteomes" id="UP001454036"/>
    </source>
</evidence>
<dbReference type="PANTHER" id="PTHR33710">
    <property type="entry name" value="BNAC02G09200D PROTEIN"/>
    <property type="match status" value="1"/>
</dbReference>
<dbReference type="Proteomes" id="UP001454036">
    <property type="component" value="Unassembled WGS sequence"/>
</dbReference>
<name>A0AAV3NLL6_LITER</name>
<dbReference type="AlphaFoldDB" id="A0AAV3NLL6"/>
<organism evidence="1 2">
    <name type="scientific">Lithospermum erythrorhizon</name>
    <name type="common">Purple gromwell</name>
    <name type="synonym">Lithospermum officinale var. erythrorhizon</name>
    <dbReference type="NCBI Taxonomy" id="34254"/>
    <lineage>
        <taxon>Eukaryota</taxon>
        <taxon>Viridiplantae</taxon>
        <taxon>Streptophyta</taxon>
        <taxon>Embryophyta</taxon>
        <taxon>Tracheophyta</taxon>
        <taxon>Spermatophyta</taxon>
        <taxon>Magnoliopsida</taxon>
        <taxon>eudicotyledons</taxon>
        <taxon>Gunneridae</taxon>
        <taxon>Pentapetalae</taxon>
        <taxon>asterids</taxon>
        <taxon>lamiids</taxon>
        <taxon>Boraginales</taxon>
        <taxon>Boraginaceae</taxon>
        <taxon>Boraginoideae</taxon>
        <taxon>Lithospermeae</taxon>
        <taxon>Lithospermum</taxon>
    </lineage>
</organism>
<reference evidence="1 2" key="1">
    <citation type="submission" date="2024-01" db="EMBL/GenBank/DDBJ databases">
        <title>The complete chloroplast genome sequence of Lithospermum erythrorhizon: insights into the phylogenetic relationship among Boraginaceae species and the maternal lineages of purple gromwells.</title>
        <authorList>
            <person name="Okada T."/>
            <person name="Watanabe K."/>
        </authorList>
    </citation>
    <scope>NUCLEOTIDE SEQUENCE [LARGE SCALE GENOMIC DNA]</scope>
</reference>
<dbReference type="InterPro" id="IPR036691">
    <property type="entry name" value="Endo/exonu/phosph_ase_sf"/>
</dbReference>
<dbReference type="PANTHER" id="PTHR33710:SF71">
    <property type="entry name" value="ENDONUCLEASE_EXONUCLEASE_PHOSPHATASE DOMAIN-CONTAINING PROTEIN"/>
    <property type="match status" value="1"/>
</dbReference>
<gene>
    <name evidence="1" type="ORF">LIER_42597</name>
</gene>
<evidence type="ECO:0000313" key="1">
    <source>
        <dbReference type="EMBL" id="GAA0139883.1"/>
    </source>
</evidence>